<reference evidence="3" key="1">
    <citation type="submission" date="2015-07" db="EMBL/GenBank/DDBJ databases">
        <authorList>
            <person name="Wibberg D."/>
        </authorList>
    </citation>
    <scope>NUCLEOTIDE SEQUENCE [LARGE SCALE GENOMIC DNA]</scope>
</reference>
<evidence type="ECO:0000256" key="1">
    <source>
        <dbReference type="SAM" id="Phobius"/>
    </source>
</evidence>
<organism evidence="2 3">
    <name type="scientific">Xanthomonas graminis pv. arrhenatheri LMG 727</name>
    <dbReference type="NCBI Taxonomy" id="1195923"/>
    <lineage>
        <taxon>Bacteria</taxon>
        <taxon>Pseudomonadati</taxon>
        <taxon>Pseudomonadota</taxon>
        <taxon>Gammaproteobacteria</taxon>
        <taxon>Lysobacterales</taxon>
        <taxon>Lysobacteraceae</taxon>
        <taxon>Xanthomonas</taxon>
        <taxon>Xanthomonas translucens group</taxon>
        <taxon>Xanthomonas graminis</taxon>
    </lineage>
</organism>
<accession>A0A0K2ZFX8</accession>
<dbReference type="RefSeq" id="WP_053834554.1">
    <property type="nucleotide sequence ID" value="NZ_CXOI01000016.1"/>
</dbReference>
<proteinExistence type="predicted"/>
<dbReference type="Proteomes" id="UP000046187">
    <property type="component" value="Unassembled WGS sequence"/>
</dbReference>
<evidence type="ECO:0000313" key="3">
    <source>
        <dbReference type="Proteomes" id="UP000046187"/>
    </source>
</evidence>
<gene>
    <name evidence="2" type="ORF">XTALMG727_1060</name>
</gene>
<keyword evidence="1" id="KW-0812">Transmembrane</keyword>
<protein>
    <submittedName>
        <fullName evidence="2">Putative membrane protein</fullName>
    </submittedName>
</protein>
<keyword evidence="1" id="KW-0472">Membrane</keyword>
<evidence type="ECO:0000313" key="2">
    <source>
        <dbReference type="EMBL" id="CTP84656.1"/>
    </source>
</evidence>
<keyword evidence="3" id="KW-1185">Reference proteome</keyword>
<keyword evidence="1" id="KW-1133">Transmembrane helix</keyword>
<name>A0A0K2ZFX8_9XANT</name>
<dbReference type="AlphaFoldDB" id="A0A0K2ZFX8"/>
<sequence length="86" mass="9015">MAIGTRLMVRMYLPPALLVLGGFLVAELLLHFASGAHAQAIARMASLLSLAGLLGGTAWALGVSWHAWHRQRYAVPAAAAAPGEEP</sequence>
<dbReference type="EMBL" id="CXOI01000016">
    <property type="protein sequence ID" value="CTP84656.1"/>
    <property type="molecule type" value="Genomic_DNA"/>
</dbReference>
<feature type="transmembrane region" description="Helical" evidence="1">
    <location>
        <begin position="48"/>
        <end position="68"/>
    </location>
</feature>